<feature type="transmembrane region" description="Helical" evidence="1">
    <location>
        <begin position="38"/>
        <end position="60"/>
    </location>
</feature>
<evidence type="ECO:0000256" key="1">
    <source>
        <dbReference type="SAM" id="Phobius"/>
    </source>
</evidence>
<proteinExistence type="predicted"/>
<keyword evidence="3" id="KW-1185">Reference proteome</keyword>
<sequence length="67" mass="7105">MTAALSVIVTVVYFFQPWRSCDYKDTSAGCAVLPADANVMLIAILVALAAAPVLVISLLAKEKAHSR</sequence>
<accession>A0ABS7HZ36</accession>
<organism evidence="2 3">
    <name type="scientific">Microbacterium ureisolvens</name>
    <dbReference type="NCBI Taxonomy" id="2781186"/>
    <lineage>
        <taxon>Bacteria</taxon>
        <taxon>Bacillati</taxon>
        <taxon>Actinomycetota</taxon>
        <taxon>Actinomycetes</taxon>
        <taxon>Micrococcales</taxon>
        <taxon>Microbacteriaceae</taxon>
        <taxon>Microbacterium</taxon>
    </lineage>
</organism>
<name>A0ABS7HZ36_9MICO</name>
<reference evidence="2 3" key="1">
    <citation type="journal article" date="2021" name="MBio">
        <title>Poor Competitiveness of Bradyrhizobium in Pigeon Pea Root Colonization in Indian Soils.</title>
        <authorList>
            <person name="Chalasani D."/>
            <person name="Basu A."/>
            <person name="Pullabhotla S.V.S.R.N."/>
            <person name="Jorrin B."/>
            <person name="Neal A.L."/>
            <person name="Poole P.S."/>
            <person name="Podile A.R."/>
            <person name="Tkacz A."/>
        </authorList>
    </citation>
    <scope>NUCLEOTIDE SEQUENCE [LARGE SCALE GENOMIC DNA]</scope>
    <source>
        <strain evidence="2 3">HU12</strain>
    </source>
</reference>
<evidence type="ECO:0000313" key="3">
    <source>
        <dbReference type="Proteomes" id="UP000777440"/>
    </source>
</evidence>
<evidence type="ECO:0000313" key="2">
    <source>
        <dbReference type="EMBL" id="MBW9110661.1"/>
    </source>
</evidence>
<comment type="caution">
    <text evidence="2">The sequence shown here is derived from an EMBL/GenBank/DDBJ whole genome shotgun (WGS) entry which is preliminary data.</text>
</comment>
<dbReference type="Proteomes" id="UP000777440">
    <property type="component" value="Unassembled WGS sequence"/>
</dbReference>
<keyword evidence="1" id="KW-0472">Membrane</keyword>
<protein>
    <submittedName>
        <fullName evidence="2">Uncharacterized protein</fullName>
    </submittedName>
</protein>
<keyword evidence="1" id="KW-1133">Transmembrane helix</keyword>
<keyword evidence="1" id="KW-0812">Transmembrane</keyword>
<dbReference type="EMBL" id="JAEUAX010000006">
    <property type="protein sequence ID" value="MBW9110661.1"/>
    <property type="molecule type" value="Genomic_DNA"/>
</dbReference>
<gene>
    <name evidence="2" type="ORF">JNB61_12840</name>
</gene>